<dbReference type="Proteomes" id="UP000789901">
    <property type="component" value="Unassembled WGS sequence"/>
</dbReference>
<comment type="caution">
    <text evidence="5">The sequence shown here is derived from an EMBL/GenBank/DDBJ whole genome shotgun (WGS) entry which is preliminary data.</text>
</comment>
<evidence type="ECO:0000256" key="2">
    <source>
        <dbReference type="SAM" id="Coils"/>
    </source>
</evidence>
<feature type="domain" description="RRM" evidence="4">
    <location>
        <begin position="179"/>
        <end position="250"/>
    </location>
</feature>
<dbReference type="EMBL" id="CAJVQB010002735">
    <property type="protein sequence ID" value="CAG8585514.1"/>
    <property type="molecule type" value="Genomic_DNA"/>
</dbReference>
<name>A0ABN7UFQ0_GIGMA</name>
<feature type="coiled-coil region" evidence="2">
    <location>
        <begin position="48"/>
        <end position="75"/>
    </location>
</feature>
<accession>A0ABN7UFQ0</accession>
<evidence type="ECO:0000313" key="5">
    <source>
        <dbReference type="EMBL" id="CAG8585514.1"/>
    </source>
</evidence>
<protein>
    <submittedName>
        <fullName evidence="5">41911_t:CDS:1</fullName>
    </submittedName>
</protein>
<organism evidence="5 6">
    <name type="scientific">Gigaspora margarita</name>
    <dbReference type="NCBI Taxonomy" id="4874"/>
    <lineage>
        <taxon>Eukaryota</taxon>
        <taxon>Fungi</taxon>
        <taxon>Fungi incertae sedis</taxon>
        <taxon>Mucoromycota</taxon>
        <taxon>Glomeromycotina</taxon>
        <taxon>Glomeromycetes</taxon>
        <taxon>Diversisporales</taxon>
        <taxon>Gigasporaceae</taxon>
        <taxon>Gigaspora</taxon>
    </lineage>
</organism>
<dbReference type="InterPro" id="IPR035979">
    <property type="entry name" value="RBD_domain_sf"/>
</dbReference>
<evidence type="ECO:0000259" key="4">
    <source>
        <dbReference type="PROSITE" id="PS50102"/>
    </source>
</evidence>
<feature type="region of interest" description="Disordered" evidence="3">
    <location>
        <begin position="232"/>
        <end position="292"/>
    </location>
</feature>
<evidence type="ECO:0000256" key="3">
    <source>
        <dbReference type="SAM" id="MobiDB-lite"/>
    </source>
</evidence>
<evidence type="ECO:0000313" key="6">
    <source>
        <dbReference type="Proteomes" id="UP000789901"/>
    </source>
</evidence>
<sequence length="292" mass="32789">MLYAGISNATTLVRTRKFLCFTVTYTSKSTFEDVASSSSIQKFLDDQFKARDETIAQLQKELDSYKKKFESLQNNMSPDQPINNRNYDPKKANELKSAINKVIDDMLLTNSKLIELEDGSNNTNNSSINHATPHMNNINNIIDQANVDSSFVNPQNRPSDDNELINEGKSDRLTSNSNYTVFIAWTGSMTQEGLKSLFDNDEVLDIRFLPNKQFAHVDLKNEAALTKALKLNGETKSQEQGKLRVEQGKPRSNSSTEGKEPAGSPKQWHNFRNSSMSPPGTIPTVYPNQLDN</sequence>
<feature type="compositionally biased region" description="Basic and acidic residues" evidence="3">
    <location>
        <begin position="236"/>
        <end position="249"/>
    </location>
</feature>
<dbReference type="Gene3D" id="3.30.70.330">
    <property type="match status" value="1"/>
</dbReference>
<keyword evidence="2" id="KW-0175">Coiled coil</keyword>
<dbReference type="InterPro" id="IPR012677">
    <property type="entry name" value="Nucleotide-bd_a/b_plait_sf"/>
</dbReference>
<evidence type="ECO:0000256" key="1">
    <source>
        <dbReference type="PROSITE-ProRule" id="PRU00176"/>
    </source>
</evidence>
<dbReference type="InterPro" id="IPR000504">
    <property type="entry name" value="RRM_dom"/>
</dbReference>
<keyword evidence="6" id="KW-1185">Reference proteome</keyword>
<gene>
    <name evidence="5" type="ORF">GMARGA_LOCUS6156</name>
</gene>
<dbReference type="SUPFAM" id="SSF54928">
    <property type="entry name" value="RNA-binding domain, RBD"/>
    <property type="match status" value="1"/>
</dbReference>
<proteinExistence type="predicted"/>
<dbReference type="PROSITE" id="PS50102">
    <property type="entry name" value="RRM"/>
    <property type="match status" value="1"/>
</dbReference>
<reference evidence="5 6" key="1">
    <citation type="submission" date="2021-06" db="EMBL/GenBank/DDBJ databases">
        <authorList>
            <person name="Kallberg Y."/>
            <person name="Tangrot J."/>
            <person name="Rosling A."/>
        </authorList>
    </citation>
    <scope>NUCLEOTIDE SEQUENCE [LARGE SCALE GENOMIC DNA]</scope>
    <source>
        <strain evidence="5 6">120-4 pot B 10/14</strain>
    </source>
</reference>
<keyword evidence="1" id="KW-0694">RNA-binding</keyword>